<dbReference type="AlphaFoldDB" id="A0A0E9RJG2"/>
<sequence>MDADAHVLGCCAIIVNALWTEKGGLEKEKKFILVSVERMILYAVGI</sequence>
<accession>A0A0E9RJG2</accession>
<protein>
    <submittedName>
        <fullName evidence="1">Uncharacterized protein</fullName>
    </submittedName>
</protein>
<dbReference type="EMBL" id="GBXM01080099">
    <property type="protein sequence ID" value="JAH28478.1"/>
    <property type="molecule type" value="Transcribed_RNA"/>
</dbReference>
<reference evidence="1" key="2">
    <citation type="journal article" date="2015" name="Fish Shellfish Immunol.">
        <title>Early steps in the European eel (Anguilla anguilla)-Vibrio vulnificus interaction in the gills: Role of the RtxA13 toxin.</title>
        <authorList>
            <person name="Callol A."/>
            <person name="Pajuelo D."/>
            <person name="Ebbesson L."/>
            <person name="Teles M."/>
            <person name="MacKenzie S."/>
            <person name="Amaro C."/>
        </authorList>
    </citation>
    <scope>NUCLEOTIDE SEQUENCE</scope>
</reference>
<organism evidence="1">
    <name type="scientific">Anguilla anguilla</name>
    <name type="common">European freshwater eel</name>
    <name type="synonym">Muraena anguilla</name>
    <dbReference type="NCBI Taxonomy" id="7936"/>
    <lineage>
        <taxon>Eukaryota</taxon>
        <taxon>Metazoa</taxon>
        <taxon>Chordata</taxon>
        <taxon>Craniata</taxon>
        <taxon>Vertebrata</taxon>
        <taxon>Euteleostomi</taxon>
        <taxon>Actinopterygii</taxon>
        <taxon>Neopterygii</taxon>
        <taxon>Teleostei</taxon>
        <taxon>Anguilliformes</taxon>
        <taxon>Anguillidae</taxon>
        <taxon>Anguilla</taxon>
    </lineage>
</organism>
<proteinExistence type="predicted"/>
<name>A0A0E9RJG2_ANGAN</name>
<evidence type="ECO:0000313" key="1">
    <source>
        <dbReference type="EMBL" id="JAH28478.1"/>
    </source>
</evidence>
<reference evidence="1" key="1">
    <citation type="submission" date="2014-11" db="EMBL/GenBank/DDBJ databases">
        <authorList>
            <person name="Amaro Gonzalez C."/>
        </authorList>
    </citation>
    <scope>NUCLEOTIDE SEQUENCE</scope>
</reference>